<evidence type="ECO:0000313" key="4">
    <source>
        <dbReference type="WBParaSite" id="EVEC_0001260101-mRNA-1"/>
    </source>
</evidence>
<dbReference type="WBParaSite" id="EVEC_0001260101-mRNA-1">
    <property type="protein sequence ID" value="EVEC_0001260101-mRNA-1"/>
    <property type="gene ID" value="EVEC_0001260101"/>
</dbReference>
<dbReference type="Proteomes" id="UP000274131">
    <property type="component" value="Unassembled WGS sequence"/>
</dbReference>
<proteinExistence type="predicted"/>
<dbReference type="EMBL" id="UXUI01012690">
    <property type="protein sequence ID" value="VDD97028.1"/>
    <property type="molecule type" value="Genomic_DNA"/>
</dbReference>
<name>A0A0N4VNN3_ENTVE</name>
<dbReference type="PANTHER" id="PTHR21636:SF2">
    <property type="entry name" value="PROTEIN DOK-7"/>
    <property type="match status" value="1"/>
</dbReference>
<protein>
    <submittedName>
        <fullName evidence="4">PSP1 C-terminal domain-containing protein</fullName>
    </submittedName>
</protein>
<gene>
    <name evidence="2" type="ORF">EVEC_LOCUS11779</name>
</gene>
<evidence type="ECO:0000313" key="2">
    <source>
        <dbReference type="EMBL" id="VDD97028.1"/>
    </source>
</evidence>
<organism evidence="4">
    <name type="scientific">Enterobius vermicularis</name>
    <name type="common">Human pinworm</name>
    <dbReference type="NCBI Taxonomy" id="51028"/>
    <lineage>
        <taxon>Eukaryota</taxon>
        <taxon>Metazoa</taxon>
        <taxon>Ecdysozoa</taxon>
        <taxon>Nematoda</taxon>
        <taxon>Chromadorea</taxon>
        <taxon>Rhabditida</taxon>
        <taxon>Spirurina</taxon>
        <taxon>Oxyuridomorpha</taxon>
        <taxon>Oxyuroidea</taxon>
        <taxon>Oxyuridae</taxon>
        <taxon>Enterobius</taxon>
    </lineage>
</organism>
<sequence>MCGRKISQVKFDEAGYQSIESKCYMYDKDKWKFVYALCTQPSDFRSVILYIYRNHKHRIKKKELLSLASDTFYGIESGFELRKKSNTLSLITSKTVLTLAFLTVEHFTMWECWLDAAFSKGAQFFGQLIKAPFKSLAYSCINREISIYVHDFGLALATGRPLYLIGHWALAEIKSVDFYADQLRLSVEQSKILKYGKEEFDYRDSYGNYASIGETEEAVYQIVCWQIPRLKEAFNAAKAGRLRALLSKVSESGHWLNGISKQPASKPHNNRQKYKVETAIDHFNNRYEATYYNEP</sequence>
<dbReference type="OrthoDB" id="6537982at2759"/>
<dbReference type="AlphaFoldDB" id="A0A0N4VNN3"/>
<reference evidence="2 3" key="2">
    <citation type="submission" date="2018-10" db="EMBL/GenBank/DDBJ databases">
        <authorList>
            <consortium name="Pathogen Informatics"/>
        </authorList>
    </citation>
    <scope>NUCLEOTIDE SEQUENCE [LARGE SCALE GENOMIC DNA]</scope>
</reference>
<evidence type="ECO:0000259" key="1">
    <source>
        <dbReference type="PROSITE" id="PS51411"/>
    </source>
</evidence>
<dbReference type="InterPro" id="IPR037746">
    <property type="entry name" value="Dok-7"/>
</dbReference>
<dbReference type="GO" id="GO:0007528">
    <property type="term" value="P:neuromuscular junction development"/>
    <property type="evidence" value="ECO:0007669"/>
    <property type="project" value="TreeGrafter"/>
</dbReference>
<reference evidence="4" key="1">
    <citation type="submission" date="2017-02" db="UniProtKB">
        <authorList>
            <consortium name="WormBaseParasite"/>
        </authorList>
    </citation>
    <scope>IDENTIFICATION</scope>
</reference>
<keyword evidence="3" id="KW-1185">Reference proteome</keyword>
<accession>A0A0N4VNN3</accession>
<dbReference type="Gene3D" id="2.30.29.30">
    <property type="entry name" value="Pleckstrin-homology domain (PH domain)/Phosphotyrosine-binding domain (PTB)"/>
    <property type="match status" value="1"/>
</dbReference>
<dbReference type="GO" id="GO:0019901">
    <property type="term" value="F:protein kinase binding"/>
    <property type="evidence" value="ECO:0007669"/>
    <property type="project" value="InterPro"/>
</dbReference>
<dbReference type="STRING" id="51028.A0A0N4VNN3"/>
<feature type="domain" description="PSP1 C-terminal" evidence="1">
    <location>
        <begin position="1"/>
        <end position="64"/>
    </location>
</feature>
<dbReference type="InterPro" id="IPR011993">
    <property type="entry name" value="PH-like_dom_sf"/>
</dbReference>
<dbReference type="PROSITE" id="PS51411">
    <property type="entry name" value="PSP1_C"/>
    <property type="match status" value="1"/>
</dbReference>
<dbReference type="InterPro" id="IPR007557">
    <property type="entry name" value="PSP1_C"/>
</dbReference>
<dbReference type="PANTHER" id="PTHR21636">
    <property type="entry name" value="PROTEIN DOK-7"/>
    <property type="match status" value="1"/>
</dbReference>
<evidence type="ECO:0000313" key="3">
    <source>
        <dbReference type="Proteomes" id="UP000274131"/>
    </source>
</evidence>